<accession>A0ABV3HBQ7</accession>
<reference evidence="2 3" key="1">
    <citation type="submission" date="2024-06" db="EMBL/GenBank/DDBJ databases">
        <title>The Natural Products Discovery Center: Release of the First 8490 Sequenced Strains for Exploring Actinobacteria Biosynthetic Diversity.</title>
        <authorList>
            <person name="Kalkreuter E."/>
            <person name="Kautsar S.A."/>
            <person name="Yang D."/>
            <person name="Bader C.D."/>
            <person name="Teijaro C.N."/>
            <person name="Fluegel L."/>
            <person name="Davis C.M."/>
            <person name="Simpson J.R."/>
            <person name="Lauterbach L."/>
            <person name="Steele A.D."/>
            <person name="Gui C."/>
            <person name="Meng S."/>
            <person name="Li G."/>
            <person name="Viehrig K."/>
            <person name="Ye F."/>
            <person name="Su P."/>
            <person name="Kiefer A.F."/>
            <person name="Nichols A."/>
            <person name="Cepeda A.J."/>
            <person name="Yan W."/>
            <person name="Fan B."/>
            <person name="Jiang Y."/>
            <person name="Adhikari A."/>
            <person name="Zheng C.-J."/>
            <person name="Schuster L."/>
            <person name="Cowan T.M."/>
            <person name="Smanski M.J."/>
            <person name="Chevrette M.G."/>
            <person name="De Carvalho L.P.S."/>
            <person name="Shen B."/>
        </authorList>
    </citation>
    <scope>NUCLEOTIDE SEQUENCE [LARGE SCALE GENOMIC DNA]</scope>
    <source>
        <strain evidence="2 3">NPDC049574</strain>
    </source>
</reference>
<proteinExistence type="predicted"/>
<dbReference type="RefSeq" id="WP_364456546.1">
    <property type="nucleotide sequence ID" value="NZ_JBFARM010000009.1"/>
</dbReference>
<organism evidence="2 3">
    <name type="scientific">Nonomuraea bangladeshensis</name>
    <dbReference type="NCBI Taxonomy" id="404385"/>
    <lineage>
        <taxon>Bacteria</taxon>
        <taxon>Bacillati</taxon>
        <taxon>Actinomycetota</taxon>
        <taxon>Actinomycetes</taxon>
        <taxon>Streptosporangiales</taxon>
        <taxon>Streptosporangiaceae</taxon>
        <taxon>Nonomuraea</taxon>
    </lineage>
</organism>
<comment type="caution">
    <text evidence="2">The sequence shown here is derived from an EMBL/GenBank/DDBJ whole genome shotgun (WGS) entry which is preliminary data.</text>
</comment>
<evidence type="ECO:0000313" key="3">
    <source>
        <dbReference type="Proteomes" id="UP001552427"/>
    </source>
</evidence>
<dbReference type="Proteomes" id="UP001552427">
    <property type="component" value="Unassembled WGS sequence"/>
</dbReference>
<evidence type="ECO:0000313" key="2">
    <source>
        <dbReference type="EMBL" id="MEV4289947.1"/>
    </source>
</evidence>
<dbReference type="EMBL" id="JBFARM010000009">
    <property type="protein sequence ID" value="MEV4289947.1"/>
    <property type="molecule type" value="Genomic_DNA"/>
</dbReference>
<keyword evidence="1" id="KW-0812">Transmembrane</keyword>
<name>A0ABV3HBQ7_9ACTN</name>
<sequence length="74" mass="8747">MPVQQIDRSRLKVTSRAHIARLRDARAREREWREARRMVRLYRQVRIWVLFTGFTIVLLVGVLRGIGVLPPLTP</sequence>
<feature type="transmembrane region" description="Helical" evidence="1">
    <location>
        <begin position="45"/>
        <end position="66"/>
    </location>
</feature>
<keyword evidence="1" id="KW-1133">Transmembrane helix</keyword>
<gene>
    <name evidence="2" type="ORF">AB0K40_30945</name>
</gene>
<protein>
    <recommendedName>
        <fullName evidence="4">DUF3040 domain-containing protein</fullName>
    </recommendedName>
</protein>
<keyword evidence="1" id="KW-0472">Membrane</keyword>
<keyword evidence="3" id="KW-1185">Reference proteome</keyword>
<evidence type="ECO:0008006" key="4">
    <source>
        <dbReference type="Google" id="ProtNLM"/>
    </source>
</evidence>
<evidence type="ECO:0000256" key="1">
    <source>
        <dbReference type="SAM" id="Phobius"/>
    </source>
</evidence>